<evidence type="ECO:0000256" key="1">
    <source>
        <dbReference type="SAM" id="Coils"/>
    </source>
</evidence>
<reference evidence="3 4" key="1">
    <citation type="journal article" date="2022" name="Nat. Ecol. Evol.">
        <title>A masculinizing supergene underlies an exaggerated male reproductive morph in a spider.</title>
        <authorList>
            <person name="Hendrickx F."/>
            <person name="De Corte Z."/>
            <person name="Sonet G."/>
            <person name="Van Belleghem S.M."/>
            <person name="Kostlbacher S."/>
            <person name="Vangestel C."/>
        </authorList>
    </citation>
    <scope>NUCLEOTIDE SEQUENCE [LARGE SCALE GENOMIC DNA]</scope>
    <source>
        <strain evidence="3">W744_W776</strain>
    </source>
</reference>
<evidence type="ECO:0000256" key="2">
    <source>
        <dbReference type="SAM" id="MobiDB-lite"/>
    </source>
</evidence>
<dbReference type="AlphaFoldDB" id="A0AAV6VW10"/>
<feature type="region of interest" description="Disordered" evidence="2">
    <location>
        <begin position="264"/>
        <end position="294"/>
    </location>
</feature>
<dbReference type="Proteomes" id="UP000827092">
    <property type="component" value="Unassembled WGS sequence"/>
</dbReference>
<gene>
    <name evidence="3" type="ORF">JTE90_028485</name>
</gene>
<evidence type="ECO:0000313" key="3">
    <source>
        <dbReference type="EMBL" id="KAG8200301.1"/>
    </source>
</evidence>
<feature type="region of interest" description="Disordered" evidence="2">
    <location>
        <begin position="1045"/>
        <end position="1070"/>
    </location>
</feature>
<keyword evidence="4" id="KW-1185">Reference proteome</keyword>
<proteinExistence type="predicted"/>
<feature type="compositionally biased region" description="Basic and acidic residues" evidence="2">
    <location>
        <begin position="314"/>
        <end position="332"/>
    </location>
</feature>
<feature type="coiled-coil region" evidence="1">
    <location>
        <begin position="75"/>
        <end position="172"/>
    </location>
</feature>
<sequence>MHKPDGKPRSLDQSFKCLETAVSDATYALIRNINTEWQKVERYKSTIIAKEDEIVNGKERMQHLNESLYHIEKHLGGTSRRIESLKKSNEELNKNITRLRREENKVSKECSEEKQKLDEKLRFYENKWQERYQTRYVNMPFVQEHETAKKSLEDAKKKLQNLKSELRECQSEIFKGKCERGKRNAEESGFYPLESFILRLASAGVDLAKLETEEVDKSKYISRLQCDINAIQRRLLNQARKLEPVINTRTASTNQKIEHYYQSIENSSNPDATYKRNGTMKHSNNERPFVPNSELGRYKSKHVQPELCQLPTAEKSKSKQDNEGVKQSIQDKVRNRIEKLKLYTPKLYSSPPIQNSNNFKQPQEVNNERKTLNKPLISTDSHNPTAENIPTKSSFFKNKSEVIYNVRDVNTETATVRNEIPQNQVYKKAAMSEQRCRTPENKQEEHAKLQKYATPYTPRLITEGTSYQQKPMRESFNIMQVETTESMNKITPDNSNLKENQHHLYSKNIETQNNLNEKLMTTYSNGHSEYFTDKDQNLQFFNKETLIETARKKIDTQNYREINHKQNSYMQQSKMVDEQQMTTNQVQMNQVVEKTVSKDIQGDQVTLDNLNQNENYINDPFAHSQNMMMAPESNTFHNPAILKETFPNVRKATEGYMESAQKENLLQQVQKASVVNFIRQSEINANMNLNHHFLEQKVTSIRENKEVTNSSKYFQEVQNMNNDNHYEIFQPETVHAQREYKRQKVEYGTDGRPSIVQEKLEKINISKDNSHQGEVPIRSVHGENETNITDMNIVEQESLKTIEKPVTIPTKEQSCGSTNQTYQFQKNTTTKEICHIEELEHKLPSDKSETKVNNENVFPHERKEKSPNVKPLSQQINDETESNFQQEQTENYETQTSEIPMDVDQSQNNLSKSANDSTQYLTAKSNEAFSDKMQASYTSARTPSDPTNIMGNAISPFDFEKHMNTLKELKESPHFTYQSRFMYKNNPEQVDDNAKPTLMKSEVFNAPSFFTEEKNETINQPLVQEKTKEDKADFLSFAYDDYLSDSPASPDTGGKEKPMFAFGEDSPKSDVKSPGFFPLFAADTQESKKDTKSGFAFNFGKAKSPEQSSGFNFLF</sequence>
<organism evidence="3 4">
    <name type="scientific">Oedothorax gibbosus</name>
    <dbReference type="NCBI Taxonomy" id="931172"/>
    <lineage>
        <taxon>Eukaryota</taxon>
        <taxon>Metazoa</taxon>
        <taxon>Ecdysozoa</taxon>
        <taxon>Arthropoda</taxon>
        <taxon>Chelicerata</taxon>
        <taxon>Arachnida</taxon>
        <taxon>Araneae</taxon>
        <taxon>Araneomorphae</taxon>
        <taxon>Entelegynae</taxon>
        <taxon>Araneoidea</taxon>
        <taxon>Linyphiidae</taxon>
        <taxon>Erigoninae</taxon>
        <taxon>Oedothorax</taxon>
    </lineage>
</organism>
<dbReference type="EMBL" id="JAFNEN010000016">
    <property type="protein sequence ID" value="KAG8200301.1"/>
    <property type="molecule type" value="Genomic_DNA"/>
</dbReference>
<accession>A0AAV6VW10</accession>
<feature type="region of interest" description="Disordered" evidence="2">
    <location>
        <begin position="311"/>
        <end position="332"/>
    </location>
</feature>
<protein>
    <submittedName>
        <fullName evidence="3">Uncharacterized protein</fullName>
    </submittedName>
</protein>
<evidence type="ECO:0000313" key="4">
    <source>
        <dbReference type="Proteomes" id="UP000827092"/>
    </source>
</evidence>
<comment type="caution">
    <text evidence="3">The sequence shown here is derived from an EMBL/GenBank/DDBJ whole genome shotgun (WGS) entry which is preliminary data.</text>
</comment>
<keyword evidence="1" id="KW-0175">Coiled coil</keyword>
<name>A0AAV6VW10_9ARAC</name>